<dbReference type="GeneID" id="103114471"/>
<organism evidence="3 4">
    <name type="scientific">Erinaceus europaeus</name>
    <name type="common">Western European hedgehog</name>
    <dbReference type="NCBI Taxonomy" id="9365"/>
    <lineage>
        <taxon>Eukaryota</taxon>
        <taxon>Metazoa</taxon>
        <taxon>Chordata</taxon>
        <taxon>Craniata</taxon>
        <taxon>Vertebrata</taxon>
        <taxon>Euteleostomi</taxon>
        <taxon>Mammalia</taxon>
        <taxon>Eutheria</taxon>
        <taxon>Laurasiatheria</taxon>
        <taxon>Eulipotyphla</taxon>
        <taxon>Erinaceidae</taxon>
        <taxon>Erinaceinae</taxon>
        <taxon>Erinaceus</taxon>
    </lineage>
</organism>
<protein>
    <submittedName>
        <fullName evidence="4">Storkhead-box protein 1</fullName>
    </submittedName>
</protein>
<reference evidence="4" key="2">
    <citation type="submission" date="2025-08" db="UniProtKB">
        <authorList>
            <consortium name="RefSeq"/>
        </authorList>
    </citation>
    <scope>IDENTIFICATION</scope>
</reference>
<dbReference type="AlphaFoldDB" id="A0A1S2ZTB0"/>
<evidence type="ECO:0000313" key="3">
    <source>
        <dbReference type="Proteomes" id="UP001652624"/>
    </source>
</evidence>
<dbReference type="Proteomes" id="UP001652624">
    <property type="component" value="Chromosome 1"/>
</dbReference>
<feature type="compositionally biased region" description="Basic residues" evidence="1">
    <location>
        <begin position="416"/>
        <end position="438"/>
    </location>
</feature>
<dbReference type="Pfam" id="PF10264">
    <property type="entry name" value="WHD_Storkhead"/>
    <property type="match status" value="1"/>
</dbReference>
<keyword evidence="3" id="KW-1185">Reference proteome</keyword>
<dbReference type="RefSeq" id="XP_007524222.1">
    <property type="nucleotide sequence ID" value="XM_007524160.3"/>
</dbReference>
<dbReference type="InterPro" id="IPR019391">
    <property type="entry name" value="Storkhead-box_WHD"/>
</dbReference>
<dbReference type="FunCoup" id="A0A1S2ZTB0">
    <property type="interactions" value="199"/>
</dbReference>
<dbReference type="InterPro" id="IPR040126">
    <property type="entry name" value="STOX1/2"/>
</dbReference>
<dbReference type="STRING" id="9365.ENSEEUP00000005227"/>
<feature type="domain" description="Winged helix Storkhead-box1" evidence="2">
    <location>
        <begin position="114"/>
        <end position="192"/>
    </location>
</feature>
<feature type="compositionally biased region" description="Polar residues" evidence="1">
    <location>
        <begin position="463"/>
        <end position="472"/>
    </location>
</feature>
<dbReference type="PANTHER" id="PTHR22437:SF1">
    <property type="entry name" value="STORKHEAD-BOX PROTEIN 1"/>
    <property type="match status" value="1"/>
</dbReference>
<dbReference type="GO" id="GO:0006357">
    <property type="term" value="P:regulation of transcription by RNA polymerase II"/>
    <property type="evidence" value="ECO:0007669"/>
    <property type="project" value="InterPro"/>
</dbReference>
<dbReference type="GO" id="GO:0005634">
    <property type="term" value="C:nucleus"/>
    <property type="evidence" value="ECO:0007669"/>
    <property type="project" value="TreeGrafter"/>
</dbReference>
<dbReference type="eggNOG" id="KOG3897">
    <property type="taxonomic scope" value="Eukaryota"/>
</dbReference>
<feature type="region of interest" description="Disordered" evidence="1">
    <location>
        <begin position="927"/>
        <end position="947"/>
    </location>
</feature>
<gene>
    <name evidence="4" type="primary">STOX1</name>
</gene>
<dbReference type="PANTHER" id="PTHR22437">
    <property type="entry name" value="WINGED HELIX DOMAIN-CONTAINING PROTEIN"/>
    <property type="match status" value="1"/>
</dbReference>
<evidence type="ECO:0000256" key="1">
    <source>
        <dbReference type="SAM" id="MobiDB-lite"/>
    </source>
</evidence>
<proteinExistence type="predicted"/>
<feature type="region of interest" description="Disordered" evidence="1">
    <location>
        <begin position="394"/>
        <end position="518"/>
    </location>
</feature>
<dbReference type="CTD" id="219736"/>
<name>A0A1S2ZTB0_ERIEU</name>
<dbReference type="GO" id="GO:0005737">
    <property type="term" value="C:cytoplasm"/>
    <property type="evidence" value="ECO:0007669"/>
    <property type="project" value="TreeGrafter"/>
</dbReference>
<dbReference type="InParanoid" id="A0A1S2ZTB0"/>
<dbReference type="OrthoDB" id="10020110at2759"/>
<evidence type="ECO:0000259" key="2">
    <source>
        <dbReference type="Pfam" id="PF10264"/>
    </source>
</evidence>
<accession>A0A1S2ZTB0</accession>
<feature type="region of interest" description="Disordered" evidence="1">
    <location>
        <begin position="713"/>
        <end position="734"/>
    </location>
</feature>
<sequence length="990" mass="110949">MARPVQLAPGSLALALCRLEAREATEGAEEPGGRAVFRAFRRANARCFWNSRLARAASRLAFQGWLPRGALLVLLVHAAPASLQVLRDAWCRRALRPPPGYRIRAVGDVFPVQMNPITQSQFVPLAEVLCCAISDMNGAQTVVTQESLLEHLMKHYPGIAIPSQDILYTTLGTLIKERKIYHTGEGYFIVTPQTYFITNTATQENKRILADENSPVPTPITYLVSMESCAEFTRANATPVSHCQSCQCFPDVCVQHIEESQAVAEVTRKDHRGLRASRSVVQNQAVLVSEENHTCETTKPLSYSKDREKGKKFGFSLFWRSISRKEKPRTEHSSFSAQFPPEEWPVRDEDNLDNIPRDIEQEIIKRINPILTVDNLIKHTVLMQKYEEQKKCNNQGTSTDMLTARHKCPSREGVKRRQGCSTKSRRRRHSRRDRHKCRSPGSEPHPAGRRLDKYPKHPAIQPTARTKTSSEAVVQKPRGENPPALDSHLIYKRRISNPFQGLSHRGGPITKGQNIQETSELKPCQIRLKGKSFQGSKSLNSPRIIKSEVRQPYVEQCEMNAKSVYMTNSTSTVLPVTDDFRDNLLNDPQCSLLQNDSKCCSFRENLLTYVCGGKYEVIPDVSRKCYNPFGTSRETKETQHLLSPQGSSHLGQTSSVCRLVDETVHQFKNLGLLDYPVAANYVRQPESQDRDSKDELMTTTCAQEVATLSLEGKGLSDDDQSLCQNEAEDDEGASSSLYLDEDFSENDDLCQMLPGHIQYSFTDGRKSNYLGQQKVTERSLIEHNSKVRGLERQVLQENECYTPAGLLITPGECQKTGLSAESSSLSVKTQPSWICEEEPSVAKCTPASVPAAGRAFDYYSTRKASPEANALQGTVGDLGRKPASWSQNPQDQEIKQQFTPQLELFSTSDMPVLDRDIQREHCHLEGTEHHSLTGDSGIDSPRTQSLTSNKSIILDGLKRRTNFLQNFEDTKSSQTLTPNSLLQLTPVINL</sequence>
<reference evidence="3" key="1">
    <citation type="submission" date="2025-05" db="UniProtKB">
        <authorList>
            <consortium name="RefSeq"/>
        </authorList>
    </citation>
    <scope>NUCLEOTIDE SEQUENCE [LARGE SCALE GENOMIC DNA]</scope>
</reference>
<dbReference type="GO" id="GO:0000977">
    <property type="term" value="F:RNA polymerase II transcription regulatory region sequence-specific DNA binding"/>
    <property type="evidence" value="ECO:0007669"/>
    <property type="project" value="TreeGrafter"/>
</dbReference>
<evidence type="ECO:0000313" key="4">
    <source>
        <dbReference type="RefSeq" id="XP_007524222.1"/>
    </source>
</evidence>